<evidence type="ECO:0000313" key="3">
    <source>
        <dbReference type="Proteomes" id="UP000184520"/>
    </source>
</evidence>
<evidence type="ECO:0000313" key="2">
    <source>
        <dbReference type="EMBL" id="SHF93351.1"/>
    </source>
</evidence>
<sequence>MMMWYVLASIGLLIIAALGVYAGKLLFQLQAQTKKQQAARAQRMETIFESIHTISRAMQQQQCNVSEGAIRICRLFAALPETTPVDYKAKFPAMHALFVEVSGFAILDDRKALSKKQRFAEDKAREIIEEQHESVVLRELPAIIQYCEERQPSLANSQILL</sequence>
<name>A0A1M5FQA8_9ALTE</name>
<dbReference type="STRING" id="634436.SAMN05216361_0935"/>
<evidence type="ECO:0000259" key="1">
    <source>
        <dbReference type="Pfam" id="PF10675"/>
    </source>
</evidence>
<dbReference type="EMBL" id="FQWD01000001">
    <property type="protein sequence ID" value="SHF93351.1"/>
    <property type="molecule type" value="Genomic_DNA"/>
</dbReference>
<gene>
    <name evidence="2" type="ORF">SAMN05216361_0935</name>
</gene>
<dbReference type="InterPro" id="IPR019617">
    <property type="entry name" value="DUF2489"/>
</dbReference>
<dbReference type="AlphaFoldDB" id="A0A1M5FQA8"/>
<reference evidence="3" key="1">
    <citation type="submission" date="2016-11" db="EMBL/GenBank/DDBJ databases">
        <authorList>
            <person name="Varghese N."/>
            <person name="Submissions S."/>
        </authorList>
    </citation>
    <scope>NUCLEOTIDE SEQUENCE [LARGE SCALE GENOMIC DNA]</scope>
    <source>
        <strain evidence="3">CGMCC 1.8995</strain>
    </source>
</reference>
<proteinExistence type="predicted"/>
<protein>
    <recommendedName>
        <fullName evidence="1">DUF2489 domain-containing protein</fullName>
    </recommendedName>
</protein>
<feature type="domain" description="DUF2489" evidence="1">
    <location>
        <begin position="15"/>
        <end position="141"/>
    </location>
</feature>
<dbReference type="RefSeq" id="WP_245819108.1">
    <property type="nucleotide sequence ID" value="NZ_FQWD01000001.1"/>
</dbReference>
<dbReference type="Proteomes" id="UP000184520">
    <property type="component" value="Unassembled WGS sequence"/>
</dbReference>
<accession>A0A1M5FQA8</accession>
<dbReference type="Pfam" id="PF10675">
    <property type="entry name" value="DUF2489"/>
    <property type="match status" value="1"/>
</dbReference>
<organism evidence="2 3">
    <name type="scientific">Marisediminitalea aggregata</name>
    <dbReference type="NCBI Taxonomy" id="634436"/>
    <lineage>
        <taxon>Bacteria</taxon>
        <taxon>Pseudomonadati</taxon>
        <taxon>Pseudomonadota</taxon>
        <taxon>Gammaproteobacteria</taxon>
        <taxon>Alteromonadales</taxon>
        <taxon>Alteromonadaceae</taxon>
        <taxon>Marisediminitalea</taxon>
    </lineage>
</organism>
<keyword evidence="3" id="KW-1185">Reference proteome</keyword>